<dbReference type="AlphaFoldDB" id="A0A0M9FZS4"/>
<reference evidence="2 3" key="1">
    <citation type="submission" date="2015-07" db="EMBL/GenBank/DDBJ databases">
        <title>High-quality genome of monoxenous trypanosomatid Leptomonas pyrrhocoris.</title>
        <authorList>
            <person name="Flegontov P."/>
            <person name="Butenko A."/>
            <person name="Firsov S."/>
            <person name="Vlcek C."/>
            <person name="Logacheva M.D."/>
            <person name="Field M."/>
            <person name="Filatov D."/>
            <person name="Flegontova O."/>
            <person name="Gerasimov E."/>
            <person name="Jackson A.P."/>
            <person name="Kelly S."/>
            <person name="Opperdoes F."/>
            <person name="O'Reilly A."/>
            <person name="Votypka J."/>
            <person name="Yurchenko V."/>
            <person name="Lukes J."/>
        </authorList>
    </citation>
    <scope>NUCLEOTIDE SEQUENCE [LARGE SCALE GENOMIC DNA]</scope>
    <source>
        <strain evidence="2">H10</strain>
    </source>
</reference>
<evidence type="ECO:0000256" key="1">
    <source>
        <dbReference type="SAM" id="MobiDB-lite"/>
    </source>
</evidence>
<dbReference type="Proteomes" id="UP000037923">
    <property type="component" value="Unassembled WGS sequence"/>
</dbReference>
<evidence type="ECO:0000313" key="3">
    <source>
        <dbReference type="Proteomes" id="UP000037923"/>
    </source>
</evidence>
<protein>
    <submittedName>
        <fullName evidence="2">Uncharacterized protein</fullName>
    </submittedName>
</protein>
<feature type="region of interest" description="Disordered" evidence="1">
    <location>
        <begin position="122"/>
        <end position="147"/>
    </location>
</feature>
<feature type="region of interest" description="Disordered" evidence="1">
    <location>
        <begin position="823"/>
        <end position="864"/>
    </location>
</feature>
<dbReference type="RefSeq" id="XP_015657919.1">
    <property type="nucleotide sequence ID" value="XM_015803277.1"/>
</dbReference>
<proteinExistence type="predicted"/>
<dbReference type="OrthoDB" id="273579at2759"/>
<evidence type="ECO:0000313" key="2">
    <source>
        <dbReference type="EMBL" id="KPA79480.1"/>
    </source>
</evidence>
<dbReference type="GeneID" id="26905602"/>
<name>A0A0M9FZS4_LEPPY</name>
<dbReference type="VEuPathDB" id="TriTrypDB:LpyrH10_10_0810"/>
<keyword evidence="3" id="KW-1185">Reference proteome</keyword>
<dbReference type="EMBL" id="LGTL01000010">
    <property type="protein sequence ID" value="KPA79480.1"/>
    <property type="molecule type" value="Genomic_DNA"/>
</dbReference>
<gene>
    <name evidence="2" type="ORF">ABB37_05312</name>
</gene>
<accession>A0A0M9FZS4</accession>
<dbReference type="OMA" id="WVALEVY"/>
<feature type="compositionally biased region" description="Low complexity" evidence="1">
    <location>
        <begin position="843"/>
        <end position="863"/>
    </location>
</feature>
<feature type="compositionally biased region" description="Low complexity" evidence="1">
    <location>
        <begin position="122"/>
        <end position="138"/>
    </location>
</feature>
<comment type="caution">
    <text evidence="2">The sequence shown here is derived from an EMBL/GenBank/DDBJ whole genome shotgun (WGS) entry which is preliminary data.</text>
</comment>
<sequence length="1068" mass="114295">MASAAAARLQDLLQSFISHNLDHGTKKLVPDSGGEAASYTVALDAADMLEGLPFYAAHLRPLLRFGSTSVFPTKELMEDASNSTERVAFASVLQFLGGVVERHLCTFAQAVSAGPSFAHLSSRASSAHTPSSSTSSLDSTEETHSRDDVLPGHAAAAAAAALSGFDGGPRVNFVAWVALEVYRHLAAEAEASLRERGRVGCGAAASDAAVCTDGYFEWKQIQRERLHAALASTAAAASCNGSSSTADVAEDINQKKVAAAPALLPLDPFDDPDDLFTSDPHFFSSFIRQRLLPYVKQHVTREEVNRERADLAEELRHWVRFPASITSFPATCDVHRDAELPKKMEVHGERNHLNNPTSGPMVNVWKRLVQLLLGSAIAPVLAGNDVYAADGLVQPQTPVQVAAYVAAAVMVSLAPGVVGSMTRWLDQIISSVNGDCAPSSSVKVGRRTHEGDAECVEAMHHALDVCTRSVQVVPFPLCDGRDADVRADTQLAGGWLLPSFSSSYATAGGGPATSPLAVRRQDTHGQGLHRQRRAVLLPGLSIAATRISSVACGLPSSAQSTTVAGGAPDAAAPAGTCVVSPAHALGQFLVKEAQLDAAALAPCCDAKYAAVTTPVSALHESSLCCVEWLALFTELPDDREQLTEIRASVDVGVPSGWVVLVVRASVAKATQSWVESTWGSADRPVLLLSAVGQWGLQQLSLRFDVEANTPFTDLRALRGVRLRDGAAKGTASCGVAALLLHSHQYAPSLNAQDTTPQCGTQRAPRRRQQILYTELREQLLFVVGAVACEEVVNAVPPTRNAEVRTSSPRQPLPTTSMFFADSSEYEEEEENTTSSADVHHSHSYTSSGSSNFSTHSTHTTLSSREGATRKMARWYNSADVPPFPFVTRSLLLGAVPRGAQRELIYHFWYWWRLLLHQLVLPADLSSAVDSRGVCGANVAAIRYVDTCALSVGSTRANSSATAGPFGTDARHPRRLHALRVLREALWSYELLAEQHDGAGRRLDEAWAALQRWVVADEPRFQPSSETAESWLQVQSAYVALGNCIDDLCGTVVLAADSHSTDLSFLPVI</sequence>
<organism evidence="2 3">
    <name type="scientific">Leptomonas pyrrhocoris</name>
    <name type="common">Firebug parasite</name>
    <dbReference type="NCBI Taxonomy" id="157538"/>
    <lineage>
        <taxon>Eukaryota</taxon>
        <taxon>Discoba</taxon>
        <taxon>Euglenozoa</taxon>
        <taxon>Kinetoplastea</taxon>
        <taxon>Metakinetoplastina</taxon>
        <taxon>Trypanosomatida</taxon>
        <taxon>Trypanosomatidae</taxon>
        <taxon>Leishmaniinae</taxon>
        <taxon>Leptomonas</taxon>
    </lineage>
</organism>